<protein>
    <submittedName>
        <fullName evidence="1">29303_t:CDS:1</fullName>
    </submittedName>
</protein>
<organism evidence="1 2">
    <name type="scientific">Racocetra persica</name>
    <dbReference type="NCBI Taxonomy" id="160502"/>
    <lineage>
        <taxon>Eukaryota</taxon>
        <taxon>Fungi</taxon>
        <taxon>Fungi incertae sedis</taxon>
        <taxon>Mucoromycota</taxon>
        <taxon>Glomeromycotina</taxon>
        <taxon>Glomeromycetes</taxon>
        <taxon>Diversisporales</taxon>
        <taxon>Gigasporaceae</taxon>
        <taxon>Racocetra</taxon>
    </lineage>
</organism>
<reference evidence="1" key="1">
    <citation type="submission" date="2021-06" db="EMBL/GenBank/DDBJ databases">
        <authorList>
            <person name="Kallberg Y."/>
            <person name="Tangrot J."/>
            <person name="Rosling A."/>
        </authorList>
    </citation>
    <scope>NUCLEOTIDE SEQUENCE</scope>
    <source>
        <strain evidence="1">MA461A</strain>
    </source>
</reference>
<sequence>MSDNDSEIISTKHNPNITQQELADKFEIENYLTITGLILQEKAKQVAATLKIQNFAASDEAASASIEKLPEFHLSLQNETSNYDLVDIYN</sequence>
<accession>A0ACA9S9L0</accession>
<dbReference type="Proteomes" id="UP000789920">
    <property type="component" value="Unassembled WGS sequence"/>
</dbReference>
<proteinExistence type="predicted"/>
<keyword evidence="2" id="KW-1185">Reference proteome</keyword>
<evidence type="ECO:0000313" key="1">
    <source>
        <dbReference type="EMBL" id="CAG8831302.1"/>
    </source>
</evidence>
<evidence type="ECO:0000313" key="2">
    <source>
        <dbReference type="Proteomes" id="UP000789920"/>
    </source>
</evidence>
<feature type="non-terminal residue" evidence="1">
    <location>
        <position position="90"/>
    </location>
</feature>
<name>A0ACA9S9L0_9GLOM</name>
<gene>
    <name evidence="1" type="ORF">RPERSI_LOCUS28093</name>
</gene>
<dbReference type="EMBL" id="CAJVQC010101105">
    <property type="protein sequence ID" value="CAG8831302.1"/>
    <property type="molecule type" value="Genomic_DNA"/>
</dbReference>
<comment type="caution">
    <text evidence="1">The sequence shown here is derived from an EMBL/GenBank/DDBJ whole genome shotgun (WGS) entry which is preliminary data.</text>
</comment>